<keyword evidence="3" id="KW-1185">Reference proteome</keyword>
<dbReference type="InterPro" id="IPR043502">
    <property type="entry name" value="DNA/RNA_pol_sf"/>
</dbReference>
<dbReference type="Gramene" id="C.cajan_17641.t">
    <property type="protein sequence ID" value="C.cajan_17641.t.cds1"/>
    <property type="gene ID" value="C.cajan_17641"/>
</dbReference>
<feature type="domain" description="Reverse transcriptase Ty1/copia-type" evidence="1">
    <location>
        <begin position="11"/>
        <end position="149"/>
    </location>
</feature>
<evidence type="ECO:0000313" key="3">
    <source>
        <dbReference type="Proteomes" id="UP000075243"/>
    </source>
</evidence>
<dbReference type="OMA" id="RSIMRRX"/>
<name>A0A151T976_CAJCA</name>
<gene>
    <name evidence="2" type="ORF">KK1_018164</name>
</gene>
<dbReference type="InterPro" id="IPR013103">
    <property type="entry name" value="RVT_2"/>
</dbReference>
<evidence type="ECO:0000259" key="1">
    <source>
        <dbReference type="Pfam" id="PF07727"/>
    </source>
</evidence>
<accession>A0A151T976</accession>
<reference evidence="2 3" key="1">
    <citation type="journal article" date="2012" name="Nat. Biotechnol.">
        <title>Draft genome sequence of pigeonpea (Cajanus cajan), an orphan legume crop of resource-poor farmers.</title>
        <authorList>
            <person name="Varshney R.K."/>
            <person name="Chen W."/>
            <person name="Li Y."/>
            <person name="Bharti A.K."/>
            <person name="Saxena R.K."/>
            <person name="Schlueter J.A."/>
            <person name="Donoghue M.T."/>
            <person name="Azam S."/>
            <person name="Fan G."/>
            <person name="Whaley A.M."/>
            <person name="Farmer A.D."/>
            <person name="Sheridan J."/>
            <person name="Iwata A."/>
            <person name="Tuteja R."/>
            <person name="Penmetsa R.V."/>
            <person name="Wu W."/>
            <person name="Upadhyaya H.D."/>
            <person name="Yang S.P."/>
            <person name="Shah T."/>
            <person name="Saxena K.B."/>
            <person name="Michael T."/>
            <person name="McCombie W.R."/>
            <person name="Yang B."/>
            <person name="Zhang G."/>
            <person name="Yang H."/>
            <person name="Wang J."/>
            <person name="Spillane C."/>
            <person name="Cook D.R."/>
            <person name="May G.D."/>
            <person name="Xu X."/>
            <person name="Jackson S.A."/>
        </authorList>
    </citation>
    <scope>NUCLEOTIDE SEQUENCE [LARGE SCALE GENOMIC DNA]</scope>
    <source>
        <strain evidence="3">cv. Asha</strain>
    </source>
</reference>
<dbReference type="STRING" id="3821.A0A151T976"/>
<evidence type="ECO:0000313" key="2">
    <source>
        <dbReference type="EMBL" id="KYP63585.1"/>
    </source>
</evidence>
<organism evidence="2 3">
    <name type="scientific">Cajanus cajan</name>
    <name type="common">Pigeon pea</name>
    <name type="synonym">Cajanus indicus</name>
    <dbReference type="NCBI Taxonomy" id="3821"/>
    <lineage>
        <taxon>Eukaryota</taxon>
        <taxon>Viridiplantae</taxon>
        <taxon>Streptophyta</taxon>
        <taxon>Embryophyta</taxon>
        <taxon>Tracheophyta</taxon>
        <taxon>Spermatophyta</taxon>
        <taxon>Magnoliopsida</taxon>
        <taxon>eudicotyledons</taxon>
        <taxon>Gunneridae</taxon>
        <taxon>Pentapetalae</taxon>
        <taxon>rosids</taxon>
        <taxon>fabids</taxon>
        <taxon>Fabales</taxon>
        <taxon>Fabaceae</taxon>
        <taxon>Papilionoideae</taxon>
        <taxon>50 kb inversion clade</taxon>
        <taxon>NPAAA clade</taxon>
        <taxon>indigoferoid/millettioid clade</taxon>
        <taxon>Phaseoleae</taxon>
        <taxon>Cajanus</taxon>
    </lineage>
</organism>
<dbReference type="Proteomes" id="UP000075243">
    <property type="component" value="Chromosome 7"/>
</dbReference>
<dbReference type="EMBL" id="CM003609">
    <property type="protein sequence ID" value="KYP63585.1"/>
    <property type="molecule type" value="Genomic_DNA"/>
</dbReference>
<protein>
    <submittedName>
        <fullName evidence="2">Retrovirus-related Pol polyprotein from transposon TNT 1-94</fullName>
    </submittedName>
</protein>
<proteinExistence type="predicted"/>
<dbReference type="SUPFAM" id="SSF56672">
    <property type="entry name" value="DNA/RNA polymerases"/>
    <property type="match status" value="1"/>
</dbReference>
<sequence length="150" mass="17032">MSEEITALENNNTWTLVPLPKHKRPIACKWVYKLKHNADGTIDRHKARLVAKGFTQQAGVDFTDTFSPVAKLTTVRTLLAVATVKQWHLIQLDINNAFLNGDLEEEIYMAVPQGYKSPKEGLVCKLQKSLYGLKQASRQWFSKFTSTLIQ</sequence>
<dbReference type="AlphaFoldDB" id="A0A151T976"/>
<dbReference type="Pfam" id="PF07727">
    <property type="entry name" value="RVT_2"/>
    <property type="match status" value="1"/>
</dbReference>